<accession>A0A8T5UYY7</accession>
<dbReference type="SUPFAM" id="SSF54909">
    <property type="entry name" value="Dimeric alpha+beta barrel"/>
    <property type="match status" value="1"/>
</dbReference>
<reference evidence="1" key="2">
    <citation type="submission" date="2022-04" db="EMBL/GenBank/DDBJ databases">
        <authorList>
            <person name="Bromfield E.S.P."/>
            <person name="Cloutier S."/>
        </authorList>
    </citation>
    <scope>NUCLEOTIDE SEQUENCE</scope>
    <source>
        <strain evidence="1">1S5</strain>
    </source>
</reference>
<sequence>MAKFAFFVELKANRGKEAEVEALLKQGAVMAKAEAGIAAWYGLKEEEPGRYGIIDTFNDEVGRDAHLNGELAKALFAKAGELFSEAPKVHRLHVIAQK</sequence>
<dbReference type="GO" id="GO:0004497">
    <property type="term" value="F:monooxygenase activity"/>
    <property type="evidence" value="ECO:0007669"/>
    <property type="project" value="UniProtKB-KW"/>
</dbReference>
<evidence type="ECO:0000313" key="1">
    <source>
        <dbReference type="EMBL" id="UPT86740.1"/>
    </source>
</evidence>
<dbReference type="Gene3D" id="3.30.70.100">
    <property type="match status" value="1"/>
</dbReference>
<dbReference type="InterPro" id="IPR011008">
    <property type="entry name" value="Dimeric_a/b-barrel"/>
</dbReference>
<keyword evidence="1" id="KW-0560">Oxidoreductase</keyword>
<evidence type="ECO:0000313" key="2">
    <source>
        <dbReference type="Proteomes" id="UP000551709"/>
    </source>
</evidence>
<reference evidence="1" key="1">
    <citation type="journal article" date="2017" name="Syst. Appl. Microbiol.">
        <title>Soybeans inoculated with root zone soils of Canadian native legumes harbour diverse and novel Bradyrhizobium spp. that possess agricultural potential.</title>
        <authorList>
            <person name="Bromfield E.S.P."/>
            <person name="Cloutier S."/>
            <person name="Tambong J.T."/>
            <person name="Tran Thi T.V."/>
        </authorList>
    </citation>
    <scope>NUCLEOTIDE SEQUENCE</scope>
    <source>
        <strain evidence="1">1S5</strain>
    </source>
</reference>
<name>A0A8T5UYY7_9BRAD</name>
<protein>
    <submittedName>
        <fullName evidence="1">Antibiotic biosynthesis monooxygenase</fullName>
    </submittedName>
</protein>
<gene>
    <name evidence="1" type="ORF">HAP41_0000042015</name>
</gene>
<dbReference type="Proteomes" id="UP000551709">
    <property type="component" value="Chromosome"/>
</dbReference>
<organism evidence="1 2">
    <name type="scientific">Bradyrhizobium barranii subsp. apii</name>
    <dbReference type="NCBI Taxonomy" id="2819348"/>
    <lineage>
        <taxon>Bacteria</taxon>
        <taxon>Pseudomonadati</taxon>
        <taxon>Pseudomonadota</taxon>
        <taxon>Alphaproteobacteria</taxon>
        <taxon>Hyphomicrobiales</taxon>
        <taxon>Nitrobacteraceae</taxon>
        <taxon>Bradyrhizobium</taxon>
        <taxon>Bradyrhizobium barranii</taxon>
    </lineage>
</organism>
<dbReference type="RefSeq" id="WP_166078219.1">
    <property type="nucleotide sequence ID" value="NZ_CP096251.1"/>
</dbReference>
<dbReference type="EMBL" id="CP096255">
    <property type="protein sequence ID" value="UPT86740.1"/>
    <property type="molecule type" value="Genomic_DNA"/>
</dbReference>
<dbReference type="AlphaFoldDB" id="A0A8T5UYY7"/>
<keyword evidence="1" id="KW-0503">Monooxygenase</keyword>
<proteinExistence type="predicted"/>